<evidence type="ECO:0000313" key="1">
    <source>
        <dbReference type="EMBL" id="KAF2653321.1"/>
    </source>
</evidence>
<gene>
    <name evidence="1" type="ORF">K491DRAFT_662183</name>
</gene>
<organism evidence="1 2">
    <name type="scientific">Lophiostoma macrostomum CBS 122681</name>
    <dbReference type="NCBI Taxonomy" id="1314788"/>
    <lineage>
        <taxon>Eukaryota</taxon>
        <taxon>Fungi</taxon>
        <taxon>Dikarya</taxon>
        <taxon>Ascomycota</taxon>
        <taxon>Pezizomycotina</taxon>
        <taxon>Dothideomycetes</taxon>
        <taxon>Pleosporomycetidae</taxon>
        <taxon>Pleosporales</taxon>
        <taxon>Lophiostomataceae</taxon>
        <taxon>Lophiostoma</taxon>
    </lineage>
</organism>
<evidence type="ECO:0000313" key="2">
    <source>
        <dbReference type="Proteomes" id="UP000799324"/>
    </source>
</evidence>
<dbReference type="InterPro" id="IPR002591">
    <property type="entry name" value="Phosphodiest/P_Trfase"/>
</dbReference>
<dbReference type="CDD" id="cd16018">
    <property type="entry name" value="Enpp"/>
    <property type="match status" value="1"/>
</dbReference>
<accession>A0A6A6T2F7</accession>
<dbReference type="InterPro" id="IPR017850">
    <property type="entry name" value="Alkaline_phosphatase_core_sf"/>
</dbReference>
<dbReference type="NCBIfam" id="TIGR02335">
    <property type="entry name" value="hydr_PhnA"/>
    <property type="match status" value="1"/>
</dbReference>
<dbReference type="Gene3D" id="3.30.1360.110">
    <property type="entry name" value="Domain 2, Phosphonoacetate Hydrolase"/>
    <property type="match status" value="1"/>
</dbReference>
<dbReference type="PANTHER" id="PTHR10151:SF120">
    <property type="entry name" value="BIS(5'-ADENOSYL)-TRIPHOSPHATASE"/>
    <property type="match status" value="1"/>
</dbReference>
<dbReference type="OrthoDB" id="445007at2759"/>
<keyword evidence="1" id="KW-0378">Hydrolase</keyword>
<dbReference type="Proteomes" id="UP000799324">
    <property type="component" value="Unassembled WGS sequence"/>
</dbReference>
<protein>
    <submittedName>
        <fullName evidence="1">Phosphonoacetate hydrolase</fullName>
    </submittedName>
</protein>
<dbReference type="PANTHER" id="PTHR10151">
    <property type="entry name" value="ECTONUCLEOTIDE PYROPHOSPHATASE/PHOSPHODIESTERASE"/>
    <property type="match status" value="1"/>
</dbReference>
<dbReference type="EMBL" id="MU004383">
    <property type="protein sequence ID" value="KAF2653321.1"/>
    <property type="molecule type" value="Genomic_DNA"/>
</dbReference>
<dbReference type="GO" id="GO:0047400">
    <property type="term" value="F:phosphonoacetate hydrolase activity"/>
    <property type="evidence" value="ECO:0007669"/>
    <property type="project" value="InterPro"/>
</dbReference>
<dbReference type="InterPro" id="IPR023116">
    <property type="entry name" value="Phosphonoacetate_hydro_insert"/>
</dbReference>
<proteinExistence type="predicted"/>
<dbReference type="InterPro" id="IPR012710">
    <property type="entry name" value="Phosphonoacetate_hydro"/>
</dbReference>
<keyword evidence="2" id="KW-1185">Reference proteome</keyword>
<dbReference type="Pfam" id="PF01663">
    <property type="entry name" value="Phosphodiest"/>
    <property type="match status" value="1"/>
</dbReference>
<reference evidence="1" key="1">
    <citation type="journal article" date="2020" name="Stud. Mycol.">
        <title>101 Dothideomycetes genomes: a test case for predicting lifestyles and emergence of pathogens.</title>
        <authorList>
            <person name="Haridas S."/>
            <person name="Albert R."/>
            <person name="Binder M."/>
            <person name="Bloem J."/>
            <person name="Labutti K."/>
            <person name="Salamov A."/>
            <person name="Andreopoulos B."/>
            <person name="Baker S."/>
            <person name="Barry K."/>
            <person name="Bills G."/>
            <person name="Bluhm B."/>
            <person name="Cannon C."/>
            <person name="Castanera R."/>
            <person name="Culley D."/>
            <person name="Daum C."/>
            <person name="Ezra D."/>
            <person name="Gonzalez J."/>
            <person name="Henrissat B."/>
            <person name="Kuo A."/>
            <person name="Liang C."/>
            <person name="Lipzen A."/>
            <person name="Lutzoni F."/>
            <person name="Magnuson J."/>
            <person name="Mondo S."/>
            <person name="Nolan M."/>
            <person name="Ohm R."/>
            <person name="Pangilinan J."/>
            <person name="Park H.-J."/>
            <person name="Ramirez L."/>
            <person name="Alfaro M."/>
            <person name="Sun H."/>
            <person name="Tritt A."/>
            <person name="Yoshinaga Y."/>
            <person name="Zwiers L.-H."/>
            <person name="Turgeon B."/>
            <person name="Goodwin S."/>
            <person name="Spatafora J."/>
            <person name="Crous P."/>
            <person name="Grigoriev I."/>
        </authorList>
    </citation>
    <scope>NUCLEOTIDE SEQUENCE</scope>
    <source>
        <strain evidence="1">CBS 122681</strain>
    </source>
</reference>
<sequence length="415" mass="45507">MTSTQSVTVHGRDYLIPTRPTVVICVDGFDPSYLSAGCEDGITPNLATFVKSGFYTAAKCVMPSLTNPNNMSIITGAPTRAHGVSGNYYLDKVTGKEHMILDDSSTIGTTILEQFAKKGVRIAAITAKDKLRRIINRGLSTDRGAICFSAQRANECTREEHGIKDVETWLGRPTPPQYSGDLSIFVLDAGIKLLQENRADVFYLTLSDWIQHKYAPRSTEANEFMAQLDQRIGELVKLGALVAVTGDHGMSDKTDEAGNPRVLFLEDLLQEKWPEAGARVICPINDTFTKHHGALGGFVRVHLLKSTVNVVEMVEYCRTLPEVEAAYTGEDAAALFEMPVDREGDMVVIASKNFAIGGRKDEHDLSELMGHRFRTHGGLSEQAVPLLRSEPLGAGADIAGRAWRNFDVFDIAVNY</sequence>
<dbReference type="AlphaFoldDB" id="A0A6A6T2F7"/>
<dbReference type="Gene3D" id="3.40.720.10">
    <property type="entry name" value="Alkaline Phosphatase, subunit A"/>
    <property type="match status" value="1"/>
</dbReference>
<dbReference type="SUPFAM" id="SSF53649">
    <property type="entry name" value="Alkaline phosphatase-like"/>
    <property type="match status" value="1"/>
</dbReference>
<name>A0A6A6T2F7_9PLEO</name>